<evidence type="ECO:0008006" key="5">
    <source>
        <dbReference type="Google" id="ProtNLM"/>
    </source>
</evidence>
<dbReference type="Proteomes" id="UP001596161">
    <property type="component" value="Unassembled WGS sequence"/>
</dbReference>
<evidence type="ECO:0000313" key="4">
    <source>
        <dbReference type="Proteomes" id="UP001596161"/>
    </source>
</evidence>
<keyword evidence="2" id="KW-0812">Transmembrane</keyword>
<evidence type="ECO:0000256" key="1">
    <source>
        <dbReference type="SAM" id="MobiDB-lite"/>
    </source>
</evidence>
<sequence length="541" mass="60510">MRVDNDWEEGIGKKLYDFEGELSPQDWANINQRLKPRRNYRYFWLPALLFFLVLPTALYFSDSLSWLNSEEQNLAQNSTDPVSENIKNEASKTVSVQGEKPEIKETVNSPAAAENGMVSGLKTHETITKDVAPISKGNSENIQTNSGNESGKNLLAGGLITTNRPSRNVAIMEKNERTEVESKERTSTGSQNIAARSGNQQAGTLAFHKVEEVHADKATKPNVSSEIQNAKTVGFSSEKLENTFVSVAAENNSDVKENAEILNANEAINANEIAGLELKTTAIAKAFSAIDFPKTLPDSLKKYLIATLPQPENQYENNDKKQDKNSASKWAFSVYGMPHYTFQRVLPNQQDNISILKLQNKNAFESERFGYEFGLRAYYQLRKNLQLNVGIQAARINQHLRLQTVNLQPDSVVTELQSNSVSMQLYHTQRQQEHLFRYYFGGIFTGLNLCLSEKLDMAGGVGMNWLLQTKSTREGTAIPTSAFNPYLNLSFQYKQPLSENLTLTAGPAMQYYLKPVQDKQAFVGVKPTTIGFSVGLKFKPF</sequence>
<evidence type="ECO:0000256" key="2">
    <source>
        <dbReference type="SAM" id="Phobius"/>
    </source>
</evidence>
<organism evidence="3 4">
    <name type="scientific">Adhaeribacter terreus</name>
    <dbReference type="NCBI Taxonomy" id="529703"/>
    <lineage>
        <taxon>Bacteria</taxon>
        <taxon>Pseudomonadati</taxon>
        <taxon>Bacteroidota</taxon>
        <taxon>Cytophagia</taxon>
        <taxon>Cytophagales</taxon>
        <taxon>Hymenobacteraceae</taxon>
        <taxon>Adhaeribacter</taxon>
    </lineage>
</organism>
<dbReference type="EMBL" id="JBHSKT010000016">
    <property type="protein sequence ID" value="MFC5272370.1"/>
    <property type="molecule type" value="Genomic_DNA"/>
</dbReference>
<name>A0ABW0EH19_9BACT</name>
<comment type="caution">
    <text evidence="3">The sequence shown here is derived from an EMBL/GenBank/DDBJ whole genome shotgun (WGS) entry which is preliminary data.</text>
</comment>
<protein>
    <recommendedName>
        <fullName evidence="5">Outer membrane protein beta-barrel domain-containing protein</fullName>
    </recommendedName>
</protein>
<keyword evidence="2" id="KW-0472">Membrane</keyword>
<keyword evidence="2" id="KW-1133">Transmembrane helix</keyword>
<proteinExistence type="predicted"/>
<keyword evidence="4" id="KW-1185">Reference proteome</keyword>
<gene>
    <name evidence="3" type="ORF">ACFPIB_17270</name>
</gene>
<evidence type="ECO:0000313" key="3">
    <source>
        <dbReference type="EMBL" id="MFC5272370.1"/>
    </source>
</evidence>
<reference evidence="4" key="1">
    <citation type="journal article" date="2019" name="Int. J. Syst. Evol. Microbiol.">
        <title>The Global Catalogue of Microorganisms (GCM) 10K type strain sequencing project: providing services to taxonomists for standard genome sequencing and annotation.</title>
        <authorList>
            <consortium name="The Broad Institute Genomics Platform"/>
            <consortium name="The Broad Institute Genome Sequencing Center for Infectious Disease"/>
            <person name="Wu L."/>
            <person name="Ma J."/>
        </authorList>
    </citation>
    <scope>NUCLEOTIDE SEQUENCE [LARGE SCALE GENOMIC DNA]</scope>
    <source>
        <strain evidence="4">KACC 12602</strain>
    </source>
</reference>
<feature type="transmembrane region" description="Helical" evidence="2">
    <location>
        <begin position="42"/>
        <end position="60"/>
    </location>
</feature>
<feature type="region of interest" description="Disordered" evidence="1">
    <location>
        <begin position="77"/>
        <end position="103"/>
    </location>
</feature>
<dbReference type="RefSeq" id="WP_378018728.1">
    <property type="nucleotide sequence ID" value="NZ_JBHSKT010000016.1"/>
</dbReference>
<accession>A0ABW0EH19</accession>